<organism evidence="1 2">
    <name type="scientific">Cajanus cajan</name>
    <name type="common">Pigeon pea</name>
    <name type="synonym">Cajanus indicus</name>
    <dbReference type="NCBI Taxonomy" id="3821"/>
    <lineage>
        <taxon>Eukaryota</taxon>
        <taxon>Viridiplantae</taxon>
        <taxon>Streptophyta</taxon>
        <taxon>Embryophyta</taxon>
        <taxon>Tracheophyta</taxon>
        <taxon>Spermatophyta</taxon>
        <taxon>Magnoliopsida</taxon>
        <taxon>eudicotyledons</taxon>
        <taxon>Gunneridae</taxon>
        <taxon>Pentapetalae</taxon>
        <taxon>rosids</taxon>
        <taxon>fabids</taxon>
        <taxon>Fabales</taxon>
        <taxon>Fabaceae</taxon>
        <taxon>Papilionoideae</taxon>
        <taxon>50 kb inversion clade</taxon>
        <taxon>NPAAA clade</taxon>
        <taxon>indigoferoid/millettioid clade</taxon>
        <taxon>Phaseoleae</taxon>
        <taxon>Cajanus</taxon>
    </lineage>
</organism>
<reference evidence="1 2" key="1">
    <citation type="journal article" date="2012" name="Nat. Biotechnol.">
        <title>Draft genome sequence of pigeonpea (Cajanus cajan), an orphan legume crop of resource-poor farmers.</title>
        <authorList>
            <person name="Varshney R.K."/>
            <person name="Chen W."/>
            <person name="Li Y."/>
            <person name="Bharti A.K."/>
            <person name="Saxena R.K."/>
            <person name="Schlueter J.A."/>
            <person name="Donoghue M.T."/>
            <person name="Azam S."/>
            <person name="Fan G."/>
            <person name="Whaley A.M."/>
            <person name="Farmer A.D."/>
            <person name="Sheridan J."/>
            <person name="Iwata A."/>
            <person name="Tuteja R."/>
            <person name="Penmetsa R.V."/>
            <person name="Wu W."/>
            <person name="Upadhyaya H.D."/>
            <person name="Yang S.P."/>
            <person name="Shah T."/>
            <person name="Saxena K.B."/>
            <person name="Michael T."/>
            <person name="McCombie W.R."/>
            <person name="Yang B."/>
            <person name="Zhang G."/>
            <person name="Yang H."/>
            <person name="Wang J."/>
            <person name="Spillane C."/>
            <person name="Cook D.R."/>
            <person name="May G.D."/>
            <person name="Xu X."/>
            <person name="Jackson S.A."/>
        </authorList>
    </citation>
    <scope>NUCLEOTIDE SEQUENCE [LARGE SCALE GENOMIC DNA]</scope>
    <source>
        <strain evidence="2">cv. Asha</strain>
    </source>
</reference>
<sequence>MRRNASHAAESASCMVGLNLRKSKSLAFATKNRTRERERDVSGIRKKDGFWSKVLKLKRKI</sequence>
<dbReference type="AlphaFoldDB" id="A0A151U8X9"/>
<dbReference type="EMBL" id="CM003603">
    <property type="protein sequence ID" value="KYP75770.1"/>
    <property type="molecule type" value="Genomic_DNA"/>
</dbReference>
<evidence type="ECO:0000313" key="2">
    <source>
        <dbReference type="Proteomes" id="UP000075243"/>
    </source>
</evidence>
<name>A0A151U8X9_CAJCA</name>
<keyword evidence="2" id="KW-1185">Reference proteome</keyword>
<accession>A0A151U8X9</accession>
<dbReference type="Gramene" id="C.cajan_19406.t">
    <property type="protein sequence ID" value="C.cajan_19406.t.cds1"/>
    <property type="gene ID" value="C.cajan_19406"/>
</dbReference>
<dbReference type="Proteomes" id="UP000075243">
    <property type="component" value="Chromosome 1"/>
</dbReference>
<proteinExistence type="predicted"/>
<gene>
    <name evidence="1" type="ORF">KK1_019971</name>
</gene>
<evidence type="ECO:0000313" key="1">
    <source>
        <dbReference type="EMBL" id="KYP75770.1"/>
    </source>
</evidence>
<protein>
    <submittedName>
        <fullName evidence="1">Uncharacterized protein</fullName>
    </submittedName>
</protein>